<protein>
    <submittedName>
        <fullName evidence="1">Unannotated protein</fullName>
    </submittedName>
</protein>
<dbReference type="AlphaFoldDB" id="A0A6J7H701"/>
<name>A0A6J7H701_9ZZZZ</name>
<sequence>MIIQCAGFLLTWSNWTKLQGKDVRAIHPAVSSDNLAKGPGMRELDLDHFGGIPNFIVGRIGKVAVWRLVCPRFRS</sequence>
<gene>
    <name evidence="1" type="ORF">UFOPK3576_01397</name>
</gene>
<dbReference type="EMBL" id="CAFBMO010000075">
    <property type="protein sequence ID" value="CAB4915552.1"/>
    <property type="molecule type" value="Genomic_DNA"/>
</dbReference>
<proteinExistence type="predicted"/>
<accession>A0A6J7H701</accession>
<reference evidence="1" key="1">
    <citation type="submission" date="2020-05" db="EMBL/GenBank/DDBJ databases">
        <authorList>
            <person name="Chiriac C."/>
            <person name="Salcher M."/>
            <person name="Ghai R."/>
            <person name="Kavagutti S V."/>
        </authorList>
    </citation>
    <scope>NUCLEOTIDE SEQUENCE</scope>
</reference>
<evidence type="ECO:0000313" key="1">
    <source>
        <dbReference type="EMBL" id="CAB4915552.1"/>
    </source>
</evidence>
<organism evidence="1">
    <name type="scientific">freshwater metagenome</name>
    <dbReference type="NCBI Taxonomy" id="449393"/>
    <lineage>
        <taxon>unclassified sequences</taxon>
        <taxon>metagenomes</taxon>
        <taxon>ecological metagenomes</taxon>
    </lineage>
</organism>